<dbReference type="SUPFAM" id="SSF90123">
    <property type="entry name" value="ABC transporter transmembrane region"/>
    <property type="match status" value="1"/>
</dbReference>
<keyword evidence="3" id="KW-0813">Transport</keyword>
<evidence type="ECO:0000256" key="3">
    <source>
        <dbReference type="ARBA" id="ARBA00022448"/>
    </source>
</evidence>
<evidence type="ECO:0000259" key="14">
    <source>
        <dbReference type="PROSITE" id="PS50929"/>
    </source>
</evidence>
<dbReference type="FunFam" id="3.40.50.300:FF:000205">
    <property type="entry name" value="ABC transporter B family member 4"/>
    <property type="match status" value="1"/>
</dbReference>
<feature type="domain" description="ABC transporter" evidence="13">
    <location>
        <begin position="154"/>
        <end position="382"/>
    </location>
</feature>
<evidence type="ECO:0000256" key="5">
    <source>
        <dbReference type="ARBA" id="ARBA00022737"/>
    </source>
</evidence>
<keyword evidence="6" id="KW-0547">Nucleotide-binding</keyword>
<dbReference type="GO" id="GO:0090374">
    <property type="term" value="P:oligopeptide export from mitochondrion"/>
    <property type="evidence" value="ECO:0007669"/>
    <property type="project" value="TreeGrafter"/>
</dbReference>
<evidence type="ECO:0000259" key="13">
    <source>
        <dbReference type="PROSITE" id="PS50893"/>
    </source>
</evidence>
<evidence type="ECO:0000256" key="8">
    <source>
        <dbReference type="ARBA" id="ARBA00022967"/>
    </source>
</evidence>
<evidence type="ECO:0000256" key="12">
    <source>
        <dbReference type="SAM" id="Phobius"/>
    </source>
</evidence>
<keyword evidence="10 12" id="KW-0472">Membrane</keyword>
<dbReference type="PROSITE" id="PS50929">
    <property type="entry name" value="ABC_TM1F"/>
    <property type="match status" value="1"/>
</dbReference>
<evidence type="ECO:0000313" key="15">
    <source>
        <dbReference type="EMBL" id="CAF0848927.1"/>
    </source>
</evidence>
<dbReference type="InterPro" id="IPR011527">
    <property type="entry name" value="ABC1_TM_dom"/>
</dbReference>
<accession>A0A813W2R6</accession>
<feature type="domain" description="ABC transmembrane type-1" evidence="14">
    <location>
        <begin position="1"/>
        <end position="119"/>
    </location>
</feature>
<keyword evidence="7" id="KW-0067">ATP-binding</keyword>
<evidence type="ECO:0000256" key="10">
    <source>
        <dbReference type="ARBA" id="ARBA00023136"/>
    </source>
</evidence>
<keyword evidence="9 12" id="KW-1133">Transmembrane helix</keyword>
<gene>
    <name evidence="15" type="ORF">SEV965_LOCUS2996</name>
</gene>
<dbReference type="AlphaFoldDB" id="A0A813W2R6"/>
<evidence type="ECO:0000313" key="16">
    <source>
        <dbReference type="Proteomes" id="UP000663889"/>
    </source>
</evidence>
<sequence>MTSQELKSYAKAGAVAEEVLSSIRTVFSYNGAAYELKRYEEHLRSAKLSGIRKGGLNGILMGIVWLLIFCVYALGFWYGAKLVRDEGFTIGGILIVFFSIITAVFSLGQAAPHLQSVAQARGAAYTLWNIIDTPSRININDPNGFKKEDLNGDIKFTNVHFAYPSRIDVPVLNGLSFTAQRGQTTALVGSSGCGKSTCIQLLQRFYDTIDGSVEIDDIQVNQYNLSWLREHIGVVSQEPILFHTTIKENILFGKTNATQDEIVTAAKMANAHDFIKELPDKYDTLVGERGAQLSGGQKQRIAIARALVRNPRILLLDEATSALDRESESIVQEALDRASKGRTTIVIAHRLSTIVNASKIIVLDKGSENFDGEIDLKDLEFYYPNRREVQVLKNFNLTIQPHKQIALVGSSGCGKSTIIQLLEHFYDPTGGQILINQNELSSLNLQWWRSQIGFVSQEPVLFNSTIRENIAYGDTSRIVSMEEIEQAAKNANIHHFITTLPKQYETNVGARGTQLSGGQKQRIAIARALIRNPKVLLLDEATSALDTENERIVQEALDEASKGRTTIVIAHRLSTIQNSDRICVVRRGHIVESGRTTIVIAHRLSTIQNSDRICVVRRGHIVESGKHDELLARKGYYYRLAQAKK</sequence>
<evidence type="ECO:0000256" key="2">
    <source>
        <dbReference type="ARBA" id="ARBA00007577"/>
    </source>
</evidence>
<comment type="caution">
    <text evidence="15">The sequence shown here is derived from an EMBL/GenBank/DDBJ whole genome shotgun (WGS) entry which is preliminary data.</text>
</comment>
<feature type="transmembrane region" description="Helical" evidence="12">
    <location>
        <begin position="90"/>
        <end position="111"/>
    </location>
</feature>
<keyword evidence="8" id="KW-1278">Translocase</keyword>
<keyword evidence="4 12" id="KW-0812">Transmembrane</keyword>
<feature type="transmembrane region" description="Helical" evidence="12">
    <location>
        <begin position="54"/>
        <end position="78"/>
    </location>
</feature>
<dbReference type="InterPro" id="IPR039421">
    <property type="entry name" value="Type_1_exporter"/>
</dbReference>
<dbReference type="PANTHER" id="PTHR43394:SF27">
    <property type="entry name" value="ATP-DEPENDENT TRANSLOCASE ABCB1-LIKE"/>
    <property type="match status" value="1"/>
</dbReference>
<dbReference type="Gene3D" id="3.40.50.300">
    <property type="entry name" value="P-loop containing nucleotide triphosphate hydrolases"/>
    <property type="match status" value="3"/>
</dbReference>
<dbReference type="PROSITE" id="PS00211">
    <property type="entry name" value="ABC_TRANSPORTER_1"/>
    <property type="match status" value="1"/>
</dbReference>
<evidence type="ECO:0000256" key="6">
    <source>
        <dbReference type="ARBA" id="ARBA00022741"/>
    </source>
</evidence>
<dbReference type="PANTHER" id="PTHR43394">
    <property type="entry name" value="ATP-DEPENDENT PERMEASE MDL1, MITOCHONDRIAL"/>
    <property type="match status" value="1"/>
</dbReference>
<dbReference type="SUPFAM" id="SSF52540">
    <property type="entry name" value="P-loop containing nucleoside triphosphate hydrolases"/>
    <property type="match status" value="3"/>
</dbReference>
<dbReference type="Pfam" id="PF00005">
    <property type="entry name" value="ABC_tran"/>
    <property type="match status" value="2"/>
</dbReference>
<dbReference type="InterPro" id="IPR036640">
    <property type="entry name" value="ABC1_TM_sf"/>
</dbReference>
<dbReference type="CDD" id="cd18577">
    <property type="entry name" value="ABC_6TM_Pgp_ABCB1_D1_like"/>
    <property type="match status" value="1"/>
</dbReference>
<dbReference type="GO" id="GO:0005743">
    <property type="term" value="C:mitochondrial inner membrane"/>
    <property type="evidence" value="ECO:0007669"/>
    <property type="project" value="TreeGrafter"/>
</dbReference>
<dbReference type="InterPro" id="IPR027417">
    <property type="entry name" value="P-loop_NTPase"/>
</dbReference>
<name>A0A813W2R6_9BILA</name>
<protein>
    <submittedName>
        <fullName evidence="15">Uncharacterized protein</fullName>
    </submittedName>
</protein>
<dbReference type="SMART" id="SM00382">
    <property type="entry name" value="AAA"/>
    <property type="match status" value="2"/>
</dbReference>
<comment type="subcellular location">
    <subcellularLocation>
        <location evidence="1">Membrane</location>
        <topology evidence="1">Multi-pass membrane protein</topology>
    </subcellularLocation>
</comment>
<dbReference type="PROSITE" id="PS50893">
    <property type="entry name" value="ABC_TRANSPORTER_2"/>
    <property type="match status" value="2"/>
</dbReference>
<evidence type="ECO:0000256" key="9">
    <source>
        <dbReference type="ARBA" id="ARBA00022989"/>
    </source>
</evidence>
<comment type="similarity">
    <text evidence="2">Belongs to the ABC transporter superfamily. ABCB family. Multidrug resistance exporter (TC 3.A.1.201) subfamily.</text>
</comment>
<dbReference type="GO" id="GO:0015421">
    <property type="term" value="F:ABC-type oligopeptide transporter activity"/>
    <property type="evidence" value="ECO:0007669"/>
    <property type="project" value="TreeGrafter"/>
</dbReference>
<dbReference type="InterPro" id="IPR003593">
    <property type="entry name" value="AAA+_ATPase"/>
</dbReference>
<organism evidence="15 16">
    <name type="scientific">Rotaria sordida</name>
    <dbReference type="NCBI Taxonomy" id="392033"/>
    <lineage>
        <taxon>Eukaryota</taxon>
        <taxon>Metazoa</taxon>
        <taxon>Spiralia</taxon>
        <taxon>Gnathifera</taxon>
        <taxon>Rotifera</taxon>
        <taxon>Eurotatoria</taxon>
        <taxon>Bdelloidea</taxon>
        <taxon>Philodinida</taxon>
        <taxon>Philodinidae</taxon>
        <taxon>Rotaria</taxon>
    </lineage>
</organism>
<evidence type="ECO:0000256" key="7">
    <source>
        <dbReference type="ARBA" id="ARBA00022840"/>
    </source>
</evidence>
<reference evidence="15" key="1">
    <citation type="submission" date="2021-02" db="EMBL/GenBank/DDBJ databases">
        <authorList>
            <person name="Nowell W R."/>
        </authorList>
    </citation>
    <scope>NUCLEOTIDE SEQUENCE</scope>
</reference>
<dbReference type="GO" id="GO:0005524">
    <property type="term" value="F:ATP binding"/>
    <property type="evidence" value="ECO:0007669"/>
    <property type="project" value="UniProtKB-KW"/>
</dbReference>
<evidence type="ECO:0000256" key="1">
    <source>
        <dbReference type="ARBA" id="ARBA00004141"/>
    </source>
</evidence>
<dbReference type="InterPro" id="IPR017871">
    <property type="entry name" value="ABC_transporter-like_CS"/>
</dbReference>
<dbReference type="FunFam" id="3.40.50.300:FF:000479">
    <property type="entry name" value="Multidrug resistance protein 1A"/>
    <property type="match status" value="1"/>
</dbReference>
<proteinExistence type="inferred from homology"/>
<dbReference type="Proteomes" id="UP000663889">
    <property type="component" value="Unassembled WGS sequence"/>
</dbReference>
<keyword evidence="11" id="KW-0325">Glycoprotein</keyword>
<evidence type="ECO:0000256" key="4">
    <source>
        <dbReference type="ARBA" id="ARBA00022692"/>
    </source>
</evidence>
<dbReference type="EMBL" id="CAJNOU010000074">
    <property type="protein sequence ID" value="CAF0848927.1"/>
    <property type="molecule type" value="Genomic_DNA"/>
</dbReference>
<dbReference type="GO" id="GO:0016887">
    <property type="term" value="F:ATP hydrolysis activity"/>
    <property type="evidence" value="ECO:0007669"/>
    <property type="project" value="InterPro"/>
</dbReference>
<dbReference type="InterPro" id="IPR003439">
    <property type="entry name" value="ABC_transporter-like_ATP-bd"/>
</dbReference>
<keyword evidence="5" id="KW-0677">Repeat</keyword>
<dbReference type="Gene3D" id="1.20.1560.10">
    <property type="entry name" value="ABC transporter type 1, transmembrane domain"/>
    <property type="match status" value="1"/>
</dbReference>
<dbReference type="Pfam" id="PF00664">
    <property type="entry name" value="ABC_membrane"/>
    <property type="match status" value="1"/>
</dbReference>
<evidence type="ECO:0000256" key="11">
    <source>
        <dbReference type="ARBA" id="ARBA00023180"/>
    </source>
</evidence>
<dbReference type="CDD" id="cd03249">
    <property type="entry name" value="ABC_MTABC3_MDL1_MDL2"/>
    <property type="match status" value="2"/>
</dbReference>
<feature type="domain" description="ABC transporter" evidence="13">
    <location>
        <begin position="374"/>
        <end position="643"/>
    </location>
</feature>